<evidence type="ECO:0000313" key="1">
    <source>
        <dbReference type="EMBL" id="SJM90350.1"/>
    </source>
</evidence>
<reference evidence="2" key="1">
    <citation type="submission" date="2017-02" db="EMBL/GenBank/DDBJ databases">
        <authorList>
            <person name="Daims H."/>
        </authorList>
    </citation>
    <scope>NUCLEOTIDE SEQUENCE [LARGE SCALE GENOMIC DNA]</scope>
</reference>
<proteinExistence type="predicted"/>
<evidence type="ECO:0000313" key="2">
    <source>
        <dbReference type="Proteomes" id="UP000195442"/>
    </source>
</evidence>
<accession>A0A1R4H2S1</accession>
<organism evidence="1 2">
    <name type="scientific">Crenothrix polyspora</name>
    <dbReference type="NCBI Taxonomy" id="360316"/>
    <lineage>
        <taxon>Bacteria</taxon>
        <taxon>Pseudomonadati</taxon>
        <taxon>Pseudomonadota</taxon>
        <taxon>Gammaproteobacteria</taxon>
        <taxon>Methylococcales</taxon>
        <taxon>Crenotrichaceae</taxon>
        <taxon>Crenothrix</taxon>
    </lineage>
</organism>
<gene>
    <name evidence="1" type="ORF">CRENPOLYSF2_160023</name>
</gene>
<dbReference type="AlphaFoldDB" id="A0A1R4H2S1"/>
<name>A0A1R4H2S1_9GAMM</name>
<sequence length="44" mass="5399">MQTKSYAEYKISSYPKDRVKRFSIHGKHKKHGKVWIFWHPSFYA</sequence>
<dbReference type="EMBL" id="FUKJ01000068">
    <property type="protein sequence ID" value="SJM90350.1"/>
    <property type="molecule type" value="Genomic_DNA"/>
</dbReference>
<protein>
    <submittedName>
        <fullName evidence="1">Uncharacterized protein</fullName>
    </submittedName>
</protein>
<keyword evidence="2" id="KW-1185">Reference proteome</keyword>
<dbReference type="Proteomes" id="UP000195442">
    <property type="component" value="Unassembled WGS sequence"/>
</dbReference>